<feature type="chain" id="PRO_5002544734" evidence="1">
    <location>
        <begin position="18"/>
        <end position="217"/>
    </location>
</feature>
<dbReference type="EMBL" id="LCUC01000014">
    <property type="protein sequence ID" value="KKY39662.1"/>
    <property type="molecule type" value="Genomic_DNA"/>
</dbReference>
<sequence length="217" mass="24459">MSLITLALFLITWLIQAAQTFKTIPDLKALGYDVYGSNPASGDWVHYEVSHGATFLADLAIYKNNEKPDVLAVFNAQTADDDRPGRLPLRDILLGVWVHSVGRDPADLLAIQYRDVYEDDLVVATHRVYGLMGESESQDLMQVIPTCIYIPEYKVLRDHHSDEEEEAYDLLHDGTAFGAGAQKMIDEFEEMHGKNVEAFGYNAQAPSVFHFAVYFWI</sequence>
<dbReference type="Proteomes" id="UP000034680">
    <property type="component" value="Unassembled WGS sequence"/>
</dbReference>
<dbReference type="STRING" id="1214573.A0A0G2FZV4"/>
<evidence type="ECO:0000313" key="3">
    <source>
        <dbReference type="Proteomes" id="UP000034680"/>
    </source>
</evidence>
<gene>
    <name evidence="2" type="ORF">UCDDA912_g00366</name>
</gene>
<proteinExistence type="predicted"/>
<evidence type="ECO:0000256" key="1">
    <source>
        <dbReference type="SAM" id="SignalP"/>
    </source>
</evidence>
<comment type="caution">
    <text evidence="2">The sequence shown here is derived from an EMBL/GenBank/DDBJ whole genome shotgun (WGS) entry which is preliminary data.</text>
</comment>
<protein>
    <submittedName>
        <fullName evidence="2">Uncharacterized protein</fullName>
    </submittedName>
</protein>
<reference evidence="2 3" key="1">
    <citation type="submission" date="2015-05" db="EMBL/GenBank/DDBJ databases">
        <title>Distinctive expansion of gene families associated with plant cell wall degradation and secondary metabolism in the genomes of grapevine trunk pathogens.</title>
        <authorList>
            <person name="Lawrence D.P."/>
            <person name="Travadon R."/>
            <person name="Rolshausen P.E."/>
            <person name="Baumgartner K."/>
        </authorList>
    </citation>
    <scope>NUCLEOTIDE SEQUENCE [LARGE SCALE GENOMIC DNA]</scope>
    <source>
        <strain evidence="2">DA912</strain>
    </source>
</reference>
<accession>A0A0G2FZV4</accession>
<dbReference type="AlphaFoldDB" id="A0A0G2FZV4"/>
<feature type="signal peptide" evidence="1">
    <location>
        <begin position="1"/>
        <end position="17"/>
    </location>
</feature>
<keyword evidence="1" id="KW-0732">Signal</keyword>
<reference evidence="2 3" key="2">
    <citation type="submission" date="2015-05" db="EMBL/GenBank/DDBJ databases">
        <authorList>
            <person name="Morales-Cruz A."/>
            <person name="Amrine K.C."/>
            <person name="Cantu D."/>
        </authorList>
    </citation>
    <scope>NUCLEOTIDE SEQUENCE [LARGE SCALE GENOMIC DNA]</scope>
    <source>
        <strain evidence="2">DA912</strain>
    </source>
</reference>
<organism evidence="2 3">
    <name type="scientific">Diaporthe ampelina</name>
    <dbReference type="NCBI Taxonomy" id="1214573"/>
    <lineage>
        <taxon>Eukaryota</taxon>
        <taxon>Fungi</taxon>
        <taxon>Dikarya</taxon>
        <taxon>Ascomycota</taxon>
        <taxon>Pezizomycotina</taxon>
        <taxon>Sordariomycetes</taxon>
        <taxon>Sordariomycetidae</taxon>
        <taxon>Diaporthales</taxon>
        <taxon>Diaporthaceae</taxon>
        <taxon>Diaporthe</taxon>
    </lineage>
</organism>
<name>A0A0G2FZV4_9PEZI</name>
<keyword evidence="3" id="KW-1185">Reference proteome</keyword>
<evidence type="ECO:0000313" key="2">
    <source>
        <dbReference type="EMBL" id="KKY39662.1"/>
    </source>
</evidence>
<dbReference type="OrthoDB" id="5218218at2759"/>